<dbReference type="Pfam" id="PF03734">
    <property type="entry name" value="YkuD"/>
    <property type="match status" value="1"/>
</dbReference>
<dbReference type="PROSITE" id="PS52029">
    <property type="entry name" value="LD_TPASE"/>
    <property type="match status" value="1"/>
</dbReference>
<dbReference type="GO" id="GO:0008360">
    <property type="term" value="P:regulation of cell shape"/>
    <property type="evidence" value="ECO:0007669"/>
    <property type="project" value="UniProtKB-UniRule"/>
</dbReference>
<keyword evidence="3" id="KW-0808">Transferase</keyword>
<comment type="caution">
    <text evidence="10">The sequence shown here is derived from an EMBL/GenBank/DDBJ whole genome shotgun (WGS) entry which is preliminary data.</text>
</comment>
<gene>
    <name evidence="10" type="ORF">A4S15_06565</name>
</gene>
<evidence type="ECO:0000256" key="3">
    <source>
        <dbReference type="ARBA" id="ARBA00022679"/>
    </source>
</evidence>
<evidence type="ECO:0000256" key="1">
    <source>
        <dbReference type="ARBA" id="ARBA00004752"/>
    </source>
</evidence>
<dbReference type="GO" id="GO:0018104">
    <property type="term" value="P:peptidoglycan-protein cross-linking"/>
    <property type="evidence" value="ECO:0007669"/>
    <property type="project" value="TreeGrafter"/>
</dbReference>
<evidence type="ECO:0000256" key="8">
    <source>
        <dbReference type="SAM" id="MobiDB-lite"/>
    </source>
</evidence>
<dbReference type="InterPro" id="IPR038063">
    <property type="entry name" value="Transpep_catalytic_dom"/>
</dbReference>
<dbReference type="GO" id="GO:0071555">
    <property type="term" value="P:cell wall organization"/>
    <property type="evidence" value="ECO:0007669"/>
    <property type="project" value="UniProtKB-UniRule"/>
</dbReference>
<evidence type="ECO:0000256" key="7">
    <source>
        <dbReference type="PROSITE-ProRule" id="PRU01373"/>
    </source>
</evidence>
<dbReference type="PANTHER" id="PTHR30582">
    <property type="entry name" value="L,D-TRANSPEPTIDASE"/>
    <property type="match status" value="1"/>
</dbReference>
<dbReference type="AlphaFoldDB" id="A0A1W9HYI0"/>
<dbReference type="Gene3D" id="2.40.440.10">
    <property type="entry name" value="L,D-transpeptidase catalytic domain-like"/>
    <property type="match status" value="1"/>
</dbReference>
<dbReference type="InterPro" id="IPR050979">
    <property type="entry name" value="LD-transpeptidase"/>
</dbReference>
<name>A0A1W9HYI0_9HYPH</name>
<keyword evidence="4 7" id="KW-0133">Cell shape</keyword>
<reference evidence="10 11" key="1">
    <citation type="journal article" date="2017" name="Water Res.">
        <title>Comammox in drinking water systems.</title>
        <authorList>
            <person name="Wang Y."/>
            <person name="Ma L."/>
            <person name="Mao Y."/>
            <person name="Jiang X."/>
            <person name="Xia Y."/>
            <person name="Yu K."/>
            <person name="Li B."/>
            <person name="Zhang T."/>
        </authorList>
    </citation>
    <scope>NUCLEOTIDE SEQUENCE [LARGE SCALE GENOMIC DNA]</scope>
    <source>
        <strain evidence="10">SG_bin8</strain>
    </source>
</reference>
<feature type="active site" description="Proton donor/acceptor" evidence="7">
    <location>
        <position position="98"/>
    </location>
</feature>
<evidence type="ECO:0000259" key="9">
    <source>
        <dbReference type="PROSITE" id="PS52029"/>
    </source>
</evidence>
<evidence type="ECO:0000313" key="10">
    <source>
        <dbReference type="EMBL" id="OQW52503.1"/>
    </source>
</evidence>
<dbReference type="UniPathway" id="UPA00219"/>
<feature type="domain" description="L,D-TPase catalytic" evidence="9">
    <location>
        <begin position="27"/>
        <end position="142"/>
    </location>
</feature>
<dbReference type="InterPro" id="IPR005490">
    <property type="entry name" value="LD_TPept_cat_dom"/>
</dbReference>
<accession>A0A1W9HYI0</accession>
<evidence type="ECO:0000313" key="11">
    <source>
        <dbReference type="Proteomes" id="UP000192872"/>
    </source>
</evidence>
<dbReference type="CDD" id="cd16913">
    <property type="entry name" value="YkuD_like"/>
    <property type="match status" value="1"/>
</dbReference>
<dbReference type="GO" id="GO:0005576">
    <property type="term" value="C:extracellular region"/>
    <property type="evidence" value="ECO:0007669"/>
    <property type="project" value="TreeGrafter"/>
</dbReference>
<evidence type="ECO:0000256" key="5">
    <source>
        <dbReference type="ARBA" id="ARBA00022984"/>
    </source>
</evidence>
<dbReference type="PANTHER" id="PTHR30582:SF2">
    <property type="entry name" value="L,D-TRANSPEPTIDASE YCIB-RELATED"/>
    <property type="match status" value="1"/>
</dbReference>
<feature type="active site" description="Nucleophile" evidence="7">
    <location>
        <position position="114"/>
    </location>
</feature>
<feature type="region of interest" description="Disordered" evidence="8">
    <location>
        <begin position="157"/>
        <end position="197"/>
    </location>
</feature>
<evidence type="ECO:0000256" key="4">
    <source>
        <dbReference type="ARBA" id="ARBA00022960"/>
    </source>
</evidence>
<keyword evidence="5 7" id="KW-0573">Peptidoglycan synthesis</keyword>
<evidence type="ECO:0000256" key="2">
    <source>
        <dbReference type="ARBA" id="ARBA00005992"/>
    </source>
</evidence>
<proteinExistence type="inferred from homology"/>
<dbReference type="SUPFAM" id="SSF141523">
    <property type="entry name" value="L,D-transpeptidase catalytic domain-like"/>
    <property type="match status" value="1"/>
</dbReference>
<keyword evidence="6 7" id="KW-0961">Cell wall biogenesis/degradation</keyword>
<comment type="pathway">
    <text evidence="1 7">Cell wall biogenesis; peptidoglycan biosynthesis.</text>
</comment>
<dbReference type="GO" id="GO:0071972">
    <property type="term" value="F:peptidoglycan L,D-transpeptidase activity"/>
    <property type="evidence" value="ECO:0007669"/>
    <property type="project" value="TreeGrafter"/>
</dbReference>
<organism evidence="10 11">
    <name type="scientific">Candidatus Raskinella chloraquaticus</name>
    <dbReference type="NCBI Taxonomy" id="1951219"/>
    <lineage>
        <taxon>Bacteria</taxon>
        <taxon>Pseudomonadati</taxon>
        <taxon>Pseudomonadota</taxon>
        <taxon>Alphaproteobacteria</taxon>
        <taxon>Hyphomicrobiales</taxon>
        <taxon>Phreatobacteraceae</taxon>
        <taxon>Candidatus Raskinella</taxon>
    </lineage>
</organism>
<protein>
    <recommendedName>
        <fullName evidence="9">L,D-TPase catalytic domain-containing protein</fullName>
    </recommendedName>
</protein>
<dbReference type="EMBL" id="LWDL01000012">
    <property type="protein sequence ID" value="OQW52503.1"/>
    <property type="molecule type" value="Genomic_DNA"/>
</dbReference>
<sequence>MGMNLVKFGFLVLVFSILGPHFSKAAVDVRVDLTNQRMTVTSDDGVVHQWVISSGRSTHRTPTGRYRAQWLDRTHRSSRYQNAPMPYSVFFRGNYAIHGTNQVRALGQPASHGCIRLHTANAAKLFALVQKHGLRQTSITISGGVKGKVSNNRLASAKTVPGKAKVTSGAPHDAPAQKAPGYGLRLDGAGAGPPYAG</sequence>
<evidence type="ECO:0000256" key="6">
    <source>
        <dbReference type="ARBA" id="ARBA00023316"/>
    </source>
</evidence>
<dbReference type="STRING" id="1827387.A4S15_06565"/>
<comment type="similarity">
    <text evidence="2">Belongs to the YkuD family.</text>
</comment>
<dbReference type="Proteomes" id="UP000192872">
    <property type="component" value="Unassembled WGS sequence"/>
</dbReference>
<dbReference type="GO" id="GO:0016740">
    <property type="term" value="F:transferase activity"/>
    <property type="evidence" value="ECO:0007669"/>
    <property type="project" value="UniProtKB-KW"/>
</dbReference>